<sequence length="329" mass="36562">MWKPMRCFFRPSEIRDLSSDSSMDISTPAATQADTTTTKGKENNPPLEATASPYQSTFRLIKMTPVSQSLAAEPAGSLLTTTLRDTADTTSETNVEEFTDQLSWKPSPPAAPKIPVADPVTLRTLLGLAQLLQDAKATPALKSSARHTMLSNNMKRSRSPSSGPVSRTRPRVETASEARSEDEDEAPCGDQVQSESEHVALFLNMPSYTRSGAERVKRRHEGELDEEPESPMPMRRKIKTTGAVEECLGRTMTIDLRQNSPHALAEDIGKMEVPPSTSPLRRRLQLWEKYVIEQYEQAEGEIDDNLQQLMSAVVDSIRDICIDEDEDEE</sequence>
<reference evidence="2 3" key="1">
    <citation type="submission" date="2019-02" db="EMBL/GenBank/DDBJ databases">
        <title>Genome sequencing of the rare red list fungi Phellinidium pouzarii.</title>
        <authorList>
            <person name="Buettner E."/>
            <person name="Kellner H."/>
        </authorList>
    </citation>
    <scope>NUCLEOTIDE SEQUENCE [LARGE SCALE GENOMIC DNA]</scope>
    <source>
        <strain evidence="2 3">DSM 108285</strain>
    </source>
</reference>
<evidence type="ECO:0000256" key="1">
    <source>
        <dbReference type="SAM" id="MobiDB-lite"/>
    </source>
</evidence>
<organism evidence="2 3">
    <name type="scientific">Phellinidium pouzarii</name>
    <dbReference type="NCBI Taxonomy" id="167371"/>
    <lineage>
        <taxon>Eukaryota</taxon>
        <taxon>Fungi</taxon>
        <taxon>Dikarya</taxon>
        <taxon>Basidiomycota</taxon>
        <taxon>Agaricomycotina</taxon>
        <taxon>Agaricomycetes</taxon>
        <taxon>Hymenochaetales</taxon>
        <taxon>Hymenochaetaceae</taxon>
        <taxon>Phellinidium</taxon>
    </lineage>
</organism>
<protein>
    <submittedName>
        <fullName evidence="2">Uncharacterized protein</fullName>
    </submittedName>
</protein>
<evidence type="ECO:0000313" key="2">
    <source>
        <dbReference type="EMBL" id="THH06991.1"/>
    </source>
</evidence>
<dbReference type="AlphaFoldDB" id="A0A4S4L7P4"/>
<feature type="compositionally biased region" description="Low complexity" evidence="1">
    <location>
        <begin position="159"/>
        <end position="169"/>
    </location>
</feature>
<feature type="compositionally biased region" description="Low complexity" evidence="1">
    <location>
        <begin position="81"/>
        <end position="93"/>
    </location>
</feature>
<comment type="caution">
    <text evidence="2">The sequence shown here is derived from an EMBL/GenBank/DDBJ whole genome shotgun (WGS) entry which is preliminary data.</text>
</comment>
<dbReference type="Proteomes" id="UP000308199">
    <property type="component" value="Unassembled WGS sequence"/>
</dbReference>
<name>A0A4S4L7P4_9AGAM</name>
<feature type="region of interest" description="Disordered" evidence="1">
    <location>
        <begin position="17"/>
        <end position="53"/>
    </location>
</feature>
<evidence type="ECO:0000313" key="3">
    <source>
        <dbReference type="Proteomes" id="UP000308199"/>
    </source>
</evidence>
<feature type="compositionally biased region" description="Basic and acidic residues" evidence="1">
    <location>
        <begin position="170"/>
        <end position="179"/>
    </location>
</feature>
<keyword evidence="3" id="KW-1185">Reference proteome</keyword>
<feature type="compositionally biased region" description="Low complexity" evidence="1">
    <location>
        <begin position="27"/>
        <end position="38"/>
    </location>
</feature>
<feature type="region of interest" description="Disordered" evidence="1">
    <location>
        <begin position="139"/>
        <end position="233"/>
    </location>
</feature>
<proteinExistence type="predicted"/>
<dbReference type="EMBL" id="SGPK01000165">
    <property type="protein sequence ID" value="THH06991.1"/>
    <property type="molecule type" value="Genomic_DNA"/>
</dbReference>
<feature type="region of interest" description="Disordered" evidence="1">
    <location>
        <begin position="81"/>
        <end position="115"/>
    </location>
</feature>
<gene>
    <name evidence="2" type="ORF">EW145_g3701</name>
</gene>
<accession>A0A4S4L7P4</accession>